<keyword evidence="3" id="KW-1185">Reference proteome</keyword>
<dbReference type="GO" id="GO:0003676">
    <property type="term" value="F:nucleic acid binding"/>
    <property type="evidence" value="ECO:0007669"/>
    <property type="project" value="InterPro"/>
</dbReference>
<dbReference type="SUPFAM" id="SSF53098">
    <property type="entry name" value="Ribonuclease H-like"/>
    <property type="match status" value="1"/>
</dbReference>
<dbReference type="SUPFAM" id="SSF55166">
    <property type="entry name" value="Hedgehog/DD-peptidase"/>
    <property type="match status" value="1"/>
</dbReference>
<dbReference type="GO" id="GO:0008233">
    <property type="term" value="F:peptidase activity"/>
    <property type="evidence" value="ECO:0007669"/>
    <property type="project" value="InterPro"/>
</dbReference>
<dbReference type="eggNOG" id="COG2801">
    <property type="taxonomic scope" value="Bacteria"/>
</dbReference>
<dbReference type="InterPro" id="IPR039561">
    <property type="entry name" value="Peptidase_M15C"/>
</dbReference>
<dbReference type="EMBL" id="AYET01000001">
    <property type="protein sequence ID" value="ESK49934.1"/>
    <property type="molecule type" value="Genomic_DNA"/>
</dbReference>
<evidence type="ECO:0000259" key="1">
    <source>
        <dbReference type="PROSITE" id="PS50994"/>
    </source>
</evidence>
<dbReference type="InterPro" id="IPR001584">
    <property type="entry name" value="Integrase_cat-core"/>
</dbReference>
<dbReference type="Gene3D" id="3.30.1380.10">
    <property type="match status" value="1"/>
</dbReference>
<comment type="caution">
    <text evidence="2">The sequence shown here is derived from an EMBL/GenBank/DDBJ whole genome shotgun (WGS) entry which is preliminary data.</text>
</comment>
<dbReference type="PROSITE" id="PS50994">
    <property type="entry name" value="INTEGRASE"/>
    <property type="match status" value="1"/>
</dbReference>
<dbReference type="HOGENOM" id="CLU_830615_0_0_6"/>
<organism evidence="2 3">
    <name type="scientific">Acinetobacter indicus CIP 110367</name>
    <dbReference type="NCBI Taxonomy" id="1341679"/>
    <lineage>
        <taxon>Bacteria</taxon>
        <taxon>Pseudomonadati</taxon>
        <taxon>Pseudomonadota</taxon>
        <taxon>Gammaproteobacteria</taxon>
        <taxon>Moraxellales</taxon>
        <taxon>Moraxellaceae</taxon>
        <taxon>Acinetobacter</taxon>
    </lineage>
</organism>
<dbReference type="PATRIC" id="fig|1341679.3.peg.774"/>
<dbReference type="PANTHER" id="PTHR35004">
    <property type="entry name" value="TRANSPOSASE RV3428C-RELATED"/>
    <property type="match status" value="1"/>
</dbReference>
<dbReference type="eggNOG" id="COG1876">
    <property type="taxonomic scope" value="Bacteria"/>
</dbReference>
<reference evidence="2 3" key="1">
    <citation type="submission" date="2013-10" db="EMBL/GenBank/DDBJ databases">
        <title>The Genome Sequence of Acinetobacter indicus CIP 110367.</title>
        <authorList>
            <consortium name="The Broad Institute Genomics Platform"/>
            <consortium name="The Broad Institute Genome Sequencing Center for Infectious Disease"/>
            <person name="Cerqueira G."/>
            <person name="Feldgarden M."/>
            <person name="Courvalin P."/>
            <person name="Grillot-Courvalin C."/>
            <person name="Clermont D."/>
            <person name="Rocha E."/>
            <person name="Yoon E.-J."/>
            <person name="Nemec A."/>
            <person name="Young S.K."/>
            <person name="Zeng Q."/>
            <person name="Gargeya S."/>
            <person name="Fitzgerald M."/>
            <person name="Abouelleil A."/>
            <person name="Alvarado L."/>
            <person name="Berlin A.M."/>
            <person name="Chapman S.B."/>
            <person name="Gainer-Dewar J."/>
            <person name="Goldberg J."/>
            <person name="Gnerre S."/>
            <person name="Griggs A."/>
            <person name="Gujja S."/>
            <person name="Hansen M."/>
            <person name="Howarth C."/>
            <person name="Imamovic A."/>
            <person name="Ireland A."/>
            <person name="Larimer J."/>
            <person name="McCowan C."/>
            <person name="Murphy C."/>
            <person name="Pearson M."/>
            <person name="Poon T.W."/>
            <person name="Priest M."/>
            <person name="Roberts A."/>
            <person name="Saif S."/>
            <person name="Shea T."/>
            <person name="Sykes S."/>
            <person name="Wortman J."/>
            <person name="Nusbaum C."/>
            <person name="Birren B."/>
        </authorList>
    </citation>
    <scope>NUCLEOTIDE SEQUENCE [LARGE SCALE GENOMIC DNA]</scope>
    <source>
        <strain evidence="2 3">CIP 110367</strain>
    </source>
</reference>
<dbReference type="AlphaFoldDB" id="V2VQE5"/>
<feature type="domain" description="Integrase catalytic" evidence="1">
    <location>
        <begin position="16"/>
        <end position="129"/>
    </location>
</feature>
<dbReference type="PANTHER" id="PTHR35004:SF7">
    <property type="entry name" value="INTEGRASE PROTEIN"/>
    <property type="match status" value="1"/>
</dbReference>
<dbReference type="CDD" id="cd14845">
    <property type="entry name" value="L-Ala-D-Glu_peptidase_like"/>
    <property type="match status" value="1"/>
</dbReference>
<gene>
    <name evidence="2" type="ORF">P253_00791</name>
</gene>
<accession>V2VQE5</accession>
<dbReference type="GO" id="GO:0015074">
    <property type="term" value="P:DNA integration"/>
    <property type="evidence" value="ECO:0007669"/>
    <property type="project" value="InterPro"/>
</dbReference>
<name>V2VQE5_9GAMM</name>
<evidence type="ECO:0000313" key="2">
    <source>
        <dbReference type="EMBL" id="ESK49934.1"/>
    </source>
</evidence>
<dbReference type="Gene3D" id="3.30.420.10">
    <property type="entry name" value="Ribonuclease H-like superfamily/Ribonuclease H"/>
    <property type="match status" value="1"/>
</dbReference>
<protein>
    <recommendedName>
        <fullName evidence="1">Integrase catalytic domain-containing protein</fullName>
    </recommendedName>
</protein>
<evidence type="ECO:0000313" key="3">
    <source>
        <dbReference type="Proteomes" id="UP000018415"/>
    </source>
</evidence>
<dbReference type="Pfam" id="PF13539">
    <property type="entry name" value="Peptidase_M15_4"/>
    <property type="match status" value="1"/>
</dbReference>
<dbReference type="Proteomes" id="UP000018415">
    <property type="component" value="Unassembled WGS sequence"/>
</dbReference>
<dbReference type="InterPro" id="IPR009045">
    <property type="entry name" value="Zn_M74/Hedgehog-like"/>
</dbReference>
<proteinExistence type="predicted"/>
<dbReference type="InterPro" id="IPR012337">
    <property type="entry name" value="RNaseH-like_sf"/>
</dbReference>
<sequence length="334" mass="38534">MIAADLWMPRSKRLKRPYQPRYNRDCFGELIQIDGSHHDWFEGRAAKCCLLVFIDDATGKLQHLRFCESESTFDYMISTRLYVEQHGKPLAFYSDKHSVFRVNQSSKKDTKITQFGRVLSTLNIDIIFANSLLSPPPEVEEALVEAAVVEAMQLENQWAAVPADQHSYDPAVEDLHAHSHVNPSIVSADRKWHKMNPRYKQRLLMVFKIMKERHGYELVLLEGYRSPERQNSLSKNKNTTRARGYQSYHQFGLAADVAFKRNGKVVISERDPWAMRGYELYGEVAESVGLTWGGRWKSIKDYGHTEYRMPGLKKTREMAEKLTSEGQLMANALD</sequence>
<dbReference type="InterPro" id="IPR036397">
    <property type="entry name" value="RNaseH_sf"/>
</dbReference>